<reference evidence="1 2" key="1">
    <citation type="journal article" date="2013" name="BMC Genomics">
        <title>ContigScape: a Cytoscape plugin facilitating microbial genome gap closing.</title>
        <authorList>
            <person name="Tang B."/>
            <person name="Wang Q."/>
            <person name="Yang M."/>
            <person name="Xie F."/>
            <person name="Zhu Y."/>
            <person name="Zhuo Y."/>
            <person name="Wang S."/>
            <person name="Gao H."/>
            <person name="Ding X."/>
            <person name="Zhang L."/>
            <person name="Zhao G."/>
            <person name="Zheng H."/>
        </authorList>
    </citation>
    <scope>NUCLEOTIDE SEQUENCE [LARGE SCALE GENOMIC DNA]</scope>
    <source>
        <strain evidence="1 2">HCCB10007</strain>
    </source>
</reference>
<protein>
    <submittedName>
        <fullName evidence="1">Uncharacterized protein</fullName>
    </submittedName>
</protein>
<accession>R4SUW5</accession>
<sequence>MTYSHGALPIYLYGRFVESAPGDDGGLATRSVQISEHRWGEKSVPSNFFSQPGAENVSAVLFNSSGTISKFNRMGVNAGFGDDATILIRTGRCWNPGPNSSEALRFAHVVRPDQLETWMEGMDVFHNPQALHPLDPALLPEAAHHRLRPDGLIDQISRLEADHVNYIDHRTPHRPIA</sequence>
<dbReference type="Proteomes" id="UP000013968">
    <property type="component" value="Chromosome"/>
</dbReference>
<organism evidence="1 2">
    <name type="scientific">Amycolatopsis keratiniphila</name>
    <dbReference type="NCBI Taxonomy" id="129921"/>
    <lineage>
        <taxon>Bacteria</taxon>
        <taxon>Bacillati</taxon>
        <taxon>Actinomycetota</taxon>
        <taxon>Actinomycetes</taxon>
        <taxon>Pseudonocardiales</taxon>
        <taxon>Pseudonocardiaceae</taxon>
        <taxon>Amycolatopsis</taxon>
        <taxon>Amycolatopsis japonica group</taxon>
    </lineage>
</organism>
<keyword evidence="2" id="KW-1185">Reference proteome</keyword>
<dbReference type="RefSeq" id="WP_016334922.1">
    <property type="nucleotide sequence ID" value="NC_021252.1"/>
</dbReference>
<evidence type="ECO:0000313" key="2">
    <source>
        <dbReference type="Proteomes" id="UP000013968"/>
    </source>
</evidence>
<evidence type="ECO:0000313" key="1">
    <source>
        <dbReference type="EMBL" id="AGM07174.1"/>
    </source>
</evidence>
<proteinExistence type="predicted"/>
<gene>
    <name evidence="1" type="ORF">AORI_4590</name>
</gene>
<dbReference type="HOGENOM" id="CLU_1514843_0_0_11"/>
<dbReference type="KEGG" id="aoi:AORI_4590"/>
<dbReference type="AlphaFoldDB" id="R4SUW5"/>
<name>R4SUW5_9PSEU</name>
<dbReference type="EMBL" id="CP003410">
    <property type="protein sequence ID" value="AGM07174.1"/>
    <property type="molecule type" value="Genomic_DNA"/>
</dbReference>